<keyword evidence="3" id="KW-0677">Repeat</keyword>
<evidence type="ECO:0000256" key="3">
    <source>
        <dbReference type="ARBA" id="ARBA00022737"/>
    </source>
</evidence>
<dbReference type="PANTHER" id="PTHR47566">
    <property type="match status" value="1"/>
</dbReference>
<dbReference type="RefSeq" id="WP_066314179.1">
    <property type="nucleotide sequence ID" value="NZ_LQRT01000013.1"/>
</dbReference>
<name>A0A163AI11_9FLAO</name>
<dbReference type="SUPFAM" id="SSF52058">
    <property type="entry name" value="L domain-like"/>
    <property type="match status" value="1"/>
</dbReference>
<comment type="caution">
    <text evidence="7">The sequence shown here is derived from an EMBL/GenBank/DDBJ whole genome shotgun (WGS) entry which is preliminary data.</text>
</comment>
<feature type="domain" description="DUF7619" evidence="6">
    <location>
        <begin position="656"/>
        <end position="783"/>
    </location>
</feature>
<dbReference type="Pfam" id="PF24595">
    <property type="entry name" value="DUF7619"/>
    <property type="match status" value="1"/>
</dbReference>
<dbReference type="InterPro" id="IPR026444">
    <property type="entry name" value="Secre_tail"/>
</dbReference>
<evidence type="ECO:0000313" key="8">
    <source>
        <dbReference type="Proteomes" id="UP000076715"/>
    </source>
</evidence>
<evidence type="ECO:0000256" key="2">
    <source>
        <dbReference type="ARBA" id="ARBA00022729"/>
    </source>
</evidence>
<evidence type="ECO:0000259" key="6">
    <source>
        <dbReference type="Pfam" id="PF24595"/>
    </source>
</evidence>
<evidence type="ECO:0000259" key="5">
    <source>
        <dbReference type="Pfam" id="PF01345"/>
    </source>
</evidence>
<dbReference type="PROSITE" id="PS51450">
    <property type="entry name" value="LRR"/>
    <property type="match status" value="1"/>
</dbReference>
<keyword evidence="1" id="KW-0433">Leucine-rich repeat</keyword>
<keyword evidence="8" id="KW-1185">Reference proteome</keyword>
<dbReference type="InterPro" id="IPR052574">
    <property type="entry name" value="CDIRP"/>
</dbReference>
<dbReference type="InterPro" id="IPR032675">
    <property type="entry name" value="LRR_dom_sf"/>
</dbReference>
<protein>
    <submittedName>
        <fullName evidence="7">Uncharacterized protein</fullName>
    </submittedName>
</protein>
<sequence length="876" mass="97335">MKKLIFLGILLCLNVTAYAQNIPFNDINFKNALLNHARVTIDTNGDNQISFEEAENTTFLRIDNANISDLSEIKHFINLGYLSVSINNLTSIDISQNLKLRELHISQNKLTSIDVSKHLLLKHLNIGYNQLTSLDVTQNEKLEQLSASSNQLTSLDVTENKELENIYVANNQLVSLDLSTHTKLVAVNASRNMLTAIDVSQSAGLTNLTININELSSLDITKNPELQYLQLSGNDLTSLDLTQNKKLEILYAFSNEFTELDVSMNTELTLLRFPNNKLTSIDLSQNKKLTSLWAFNNKFTAIDISNNIALEDASLGNQPLATLDLSKNVNLTSLRVVRSQLALLDARNCNLTTIDLDDNPNLNIAYLTGQKFQTTPRLGISFKNCPEIKFICVDEEYIAPVQNLFNIPGYTSCDVSSSCDQNYYVISGKVTFDLDNDGCDSSDEGFSDLKFALSGGSIGFREVFPSNSGVYTTIVNAGDYFMFPIFENPAYFNIDPAPSFPPTPIRFPLDGLNVIKDFCVTPNGIHNDLEVVIIPTGVGPRPGFDTAYTIIYKNKGTSTQSGSVTLDYMQDILSLVSANPNTTSITTNQLSWGFSDLKPLESREITIVLNINKPTDTPAVNDGDILSYTATVTGTTDETPDDNIVLLNQTVRNSYDPNDKICLEGDTIEPKDLGKYLHYMIRFENKGTADAVNITVKDDIDTTKLDIKSFIPLKASHSYTTIVNNKKEVEFVFNDINLPFDDANNDGYILFKIKTKSDLKEGDVINNKAAIYFDFNLPIITEVEAVTIKKKVVEEPVFTDYFTLSPNPTTGIMSLTPVNTNISVQHISIHDIAGRIVGFFSGDTRDFNVSYLYANTYFMKLHSDKGVLSTTFIKIN</sequence>
<organism evidence="7 8">
    <name type="scientific">Aquimarina aggregata</name>
    <dbReference type="NCBI Taxonomy" id="1642818"/>
    <lineage>
        <taxon>Bacteria</taxon>
        <taxon>Pseudomonadati</taxon>
        <taxon>Bacteroidota</taxon>
        <taxon>Flavobacteriia</taxon>
        <taxon>Flavobacteriales</taxon>
        <taxon>Flavobacteriaceae</taxon>
        <taxon>Aquimarina</taxon>
    </lineage>
</organism>
<feature type="signal peptide" evidence="4">
    <location>
        <begin position="1"/>
        <end position="19"/>
    </location>
</feature>
<dbReference type="AlphaFoldDB" id="A0A163AI11"/>
<dbReference type="NCBIfam" id="TIGR04183">
    <property type="entry name" value="Por_Secre_tail"/>
    <property type="match status" value="1"/>
</dbReference>
<dbReference type="InterPro" id="IPR001434">
    <property type="entry name" value="OmcB-like_DUF11"/>
</dbReference>
<dbReference type="PANTHER" id="PTHR47566:SF1">
    <property type="entry name" value="PROTEIN NUD1"/>
    <property type="match status" value="1"/>
</dbReference>
<evidence type="ECO:0000256" key="1">
    <source>
        <dbReference type="ARBA" id="ARBA00022614"/>
    </source>
</evidence>
<dbReference type="Proteomes" id="UP000076715">
    <property type="component" value="Unassembled WGS sequence"/>
</dbReference>
<dbReference type="InterPro" id="IPR055353">
    <property type="entry name" value="DUF7619"/>
</dbReference>
<gene>
    <name evidence="7" type="ORF">AWE51_06310</name>
</gene>
<feature type="domain" description="DUF11" evidence="5">
    <location>
        <begin position="528"/>
        <end position="643"/>
    </location>
</feature>
<dbReference type="STRING" id="1642818.AWE51_06310"/>
<dbReference type="Pfam" id="PF01345">
    <property type="entry name" value="DUF11"/>
    <property type="match status" value="1"/>
</dbReference>
<accession>A0A163AI11</accession>
<feature type="chain" id="PRO_5007841672" evidence="4">
    <location>
        <begin position="20"/>
        <end position="876"/>
    </location>
</feature>
<proteinExistence type="predicted"/>
<evidence type="ECO:0000256" key="4">
    <source>
        <dbReference type="SAM" id="SignalP"/>
    </source>
</evidence>
<dbReference type="InterPro" id="IPR001611">
    <property type="entry name" value="Leu-rich_rpt"/>
</dbReference>
<reference evidence="7 8" key="1">
    <citation type="submission" date="2016-01" db="EMBL/GenBank/DDBJ databases">
        <title>The draft genome sequence of Aquimarina sp. RZW4-3-2.</title>
        <authorList>
            <person name="Wang Y."/>
        </authorList>
    </citation>
    <scope>NUCLEOTIDE SEQUENCE [LARGE SCALE GENOMIC DNA]</scope>
    <source>
        <strain evidence="7 8">RZW4-3-2</strain>
    </source>
</reference>
<dbReference type="Gene3D" id="3.80.10.10">
    <property type="entry name" value="Ribonuclease Inhibitor"/>
    <property type="match status" value="2"/>
</dbReference>
<dbReference type="OrthoDB" id="1110367at2"/>
<evidence type="ECO:0000313" key="7">
    <source>
        <dbReference type="EMBL" id="KZS40559.1"/>
    </source>
</evidence>
<keyword evidence="2 4" id="KW-0732">Signal</keyword>
<dbReference type="EMBL" id="LQRT01000013">
    <property type="protein sequence ID" value="KZS40559.1"/>
    <property type="molecule type" value="Genomic_DNA"/>
</dbReference>
<dbReference type="GO" id="GO:0035591">
    <property type="term" value="F:signaling adaptor activity"/>
    <property type="evidence" value="ECO:0007669"/>
    <property type="project" value="TreeGrafter"/>
</dbReference>